<keyword evidence="2" id="KW-1185">Reference proteome</keyword>
<accession>A0ABW1UQC1</accession>
<dbReference type="RefSeq" id="WP_125597080.1">
    <property type="nucleotide sequence ID" value="NZ_JBHSSM010000024.1"/>
</dbReference>
<dbReference type="EMBL" id="JBHSSM010000024">
    <property type="protein sequence ID" value="MFC6316172.1"/>
    <property type="molecule type" value="Genomic_DNA"/>
</dbReference>
<evidence type="ECO:0000313" key="1">
    <source>
        <dbReference type="EMBL" id="MFC6316172.1"/>
    </source>
</evidence>
<name>A0ABW1UQC1_9LACO</name>
<sequence>MSLKQAWAEKKEWRELQKRVAALPTRYAIVYQEIQKYLMKVDPINLTNDFQPLNELLDLFEDGARRHKDVLAVTGQDVAAFADGMILTDHPFLDAWRQQVNDRL</sequence>
<comment type="caution">
    <text evidence="1">The sequence shown here is derived from an EMBL/GenBank/DDBJ whole genome shotgun (WGS) entry which is preliminary data.</text>
</comment>
<dbReference type="Gene3D" id="1.10.1900.10">
    <property type="entry name" value="c-terminal domain of poly(a) binding protein"/>
    <property type="match status" value="1"/>
</dbReference>
<reference evidence="2" key="1">
    <citation type="journal article" date="2019" name="Int. J. Syst. Evol. Microbiol.">
        <title>The Global Catalogue of Microorganisms (GCM) 10K type strain sequencing project: providing services to taxonomists for standard genome sequencing and annotation.</title>
        <authorList>
            <consortium name="The Broad Institute Genomics Platform"/>
            <consortium name="The Broad Institute Genome Sequencing Center for Infectious Disease"/>
            <person name="Wu L."/>
            <person name="Ma J."/>
        </authorList>
    </citation>
    <scope>NUCLEOTIDE SEQUENCE [LARGE SCALE GENOMIC DNA]</scope>
    <source>
        <strain evidence="2">CCM 8897</strain>
    </source>
</reference>
<dbReference type="InterPro" id="IPR008316">
    <property type="entry name" value="UCP029876"/>
</dbReference>
<gene>
    <name evidence="1" type="ORF">ACFQHW_11405</name>
</gene>
<organism evidence="1 2">
    <name type="scientific">Lapidilactobacillus achengensis</name>
    <dbReference type="NCBI Taxonomy" id="2486000"/>
    <lineage>
        <taxon>Bacteria</taxon>
        <taxon>Bacillati</taxon>
        <taxon>Bacillota</taxon>
        <taxon>Bacilli</taxon>
        <taxon>Lactobacillales</taxon>
        <taxon>Lactobacillaceae</taxon>
        <taxon>Lapidilactobacillus</taxon>
    </lineage>
</organism>
<proteinExistence type="predicted"/>
<dbReference type="Pfam" id="PF06304">
    <property type="entry name" value="DUF1048"/>
    <property type="match status" value="1"/>
</dbReference>
<dbReference type="Proteomes" id="UP001596310">
    <property type="component" value="Unassembled WGS sequence"/>
</dbReference>
<dbReference type="SUPFAM" id="SSF158560">
    <property type="entry name" value="BH3980-like"/>
    <property type="match status" value="1"/>
</dbReference>
<evidence type="ECO:0000313" key="2">
    <source>
        <dbReference type="Proteomes" id="UP001596310"/>
    </source>
</evidence>
<protein>
    <submittedName>
        <fullName evidence="1">DUF1048 domain-containing protein</fullName>
    </submittedName>
</protein>